<comment type="catalytic activity">
    <reaction evidence="9">
        <text>O-phospho-L-seryl-[protein] + H2O = L-seryl-[protein] + phosphate</text>
        <dbReference type="Rhea" id="RHEA:20629"/>
        <dbReference type="Rhea" id="RHEA-COMP:9863"/>
        <dbReference type="Rhea" id="RHEA-COMP:11604"/>
        <dbReference type="ChEBI" id="CHEBI:15377"/>
        <dbReference type="ChEBI" id="CHEBI:29999"/>
        <dbReference type="ChEBI" id="CHEBI:43474"/>
        <dbReference type="ChEBI" id="CHEBI:83421"/>
        <dbReference type="EC" id="3.1.3.16"/>
    </reaction>
</comment>
<comment type="cofactor">
    <cofactor evidence="1">
        <name>Mn(2+)</name>
        <dbReference type="ChEBI" id="CHEBI:29035"/>
    </cofactor>
</comment>
<dbReference type="InterPro" id="IPR001932">
    <property type="entry name" value="PPM-type_phosphatase-like_dom"/>
</dbReference>
<evidence type="ECO:0000259" key="11">
    <source>
        <dbReference type="PROSITE" id="PS51746"/>
    </source>
</evidence>
<evidence type="ECO:0000256" key="4">
    <source>
        <dbReference type="ARBA" id="ARBA00022723"/>
    </source>
</evidence>
<dbReference type="SUPFAM" id="SSF81606">
    <property type="entry name" value="PP2C-like"/>
    <property type="match status" value="1"/>
</dbReference>
<dbReference type="InterPro" id="IPR036457">
    <property type="entry name" value="PPM-type-like_dom_sf"/>
</dbReference>
<evidence type="ECO:0000313" key="12">
    <source>
        <dbReference type="EMBL" id="BAN65144.1"/>
    </source>
</evidence>
<dbReference type="CDD" id="cd00143">
    <property type="entry name" value="PP2Cc"/>
    <property type="match status" value="1"/>
</dbReference>
<evidence type="ECO:0000256" key="5">
    <source>
        <dbReference type="ARBA" id="ARBA00022801"/>
    </source>
</evidence>
<feature type="domain" description="PPM-type phosphatase" evidence="11">
    <location>
        <begin position="1"/>
        <end position="96"/>
    </location>
</feature>
<dbReference type="EMBL" id="AK441350">
    <property type="protein sequence ID" value="BAN65144.1"/>
    <property type="molecule type" value="mRNA"/>
</dbReference>
<evidence type="ECO:0000256" key="9">
    <source>
        <dbReference type="ARBA" id="ARBA00047761"/>
    </source>
</evidence>
<evidence type="ECO:0000256" key="10">
    <source>
        <dbReference type="ARBA" id="ARBA00048336"/>
    </source>
</evidence>
<keyword evidence="4" id="KW-0479">Metal-binding</keyword>
<keyword evidence="7" id="KW-0904">Protein phosphatase</keyword>
<dbReference type="Gene3D" id="3.60.40.10">
    <property type="entry name" value="PPM-type phosphatase domain"/>
    <property type="match status" value="1"/>
</dbReference>
<keyword evidence="5" id="KW-0378">Hydrolase</keyword>
<dbReference type="VEuPathDB" id="PiroplasmaDB:BBOV_I000710"/>
<dbReference type="GO" id="GO:0046872">
    <property type="term" value="F:metal ion binding"/>
    <property type="evidence" value="ECO:0007669"/>
    <property type="project" value="UniProtKB-KW"/>
</dbReference>
<evidence type="ECO:0000256" key="1">
    <source>
        <dbReference type="ARBA" id="ARBA00001936"/>
    </source>
</evidence>
<dbReference type="GO" id="GO:0004722">
    <property type="term" value="F:protein serine/threonine phosphatase activity"/>
    <property type="evidence" value="ECO:0007669"/>
    <property type="project" value="UniProtKB-EC"/>
</dbReference>
<dbReference type="PROSITE" id="PS51746">
    <property type="entry name" value="PPM_2"/>
    <property type="match status" value="1"/>
</dbReference>
<accession>S6BG70</accession>
<evidence type="ECO:0000256" key="3">
    <source>
        <dbReference type="ARBA" id="ARBA00013081"/>
    </source>
</evidence>
<dbReference type="PANTHER" id="PTHR13832">
    <property type="entry name" value="PROTEIN PHOSPHATASE 2C"/>
    <property type="match status" value="1"/>
</dbReference>
<evidence type="ECO:0000256" key="8">
    <source>
        <dbReference type="ARBA" id="ARBA00023211"/>
    </source>
</evidence>
<evidence type="ECO:0000256" key="2">
    <source>
        <dbReference type="ARBA" id="ARBA00006702"/>
    </source>
</evidence>
<name>S6BG70_BABBO</name>
<keyword evidence="8" id="KW-0464">Manganese</keyword>
<comment type="similarity">
    <text evidence="2">Belongs to the PP2C family.</text>
</comment>
<comment type="catalytic activity">
    <reaction evidence="10">
        <text>O-phospho-L-threonyl-[protein] + H2O = L-threonyl-[protein] + phosphate</text>
        <dbReference type="Rhea" id="RHEA:47004"/>
        <dbReference type="Rhea" id="RHEA-COMP:11060"/>
        <dbReference type="Rhea" id="RHEA-COMP:11605"/>
        <dbReference type="ChEBI" id="CHEBI:15377"/>
        <dbReference type="ChEBI" id="CHEBI:30013"/>
        <dbReference type="ChEBI" id="CHEBI:43474"/>
        <dbReference type="ChEBI" id="CHEBI:61977"/>
        <dbReference type="EC" id="3.1.3.16"/>
    </reaction>
</comment>
<gene>
    <name evidence="12" type="primary">BBOV_I000710</name>
</gene>
<organism evidence="12">
    <name type="scientific">Babesia bovis</name>
    <dbReference type="NCBI Taxonomy" id="5865"/>
    <lineage>
        <taxon>Eukaryota</taxon>
        <taxon>Sar</taxon>
        <taxon>Alveolata</taxon>
        <taxon>Apicomplexa</taxon>
        <taxon>Aconoidasida</taxon>
        <taxon>Piroplasmida</taxon>
        <taxon>Babesiidae</taxon>
        <taxon>Babesia</taxon>
    </lineage>
</organism>
<dbReference type="Pfam" id="PF00481">
    <property type="entry name" value="PP2C"/>
    <property type="match status" value="1"/>
</dbReference>
<dbReference type="PANTHER" id="PTHR13832:SF803">
    <property type="entry name" value="PROTEIN PHOSPHATASE 1G"/>
    <property type="match status" value="1"/>
</dbReference>
<reference evidence="12" key="1">
    <citation type="journal article" date="2014" name="BMC Genomics">
        <title>The Babesia bovis gene and promoter model: an update from full-length EST analysis.</title>
        <authorList>
            <person name="Yamagishi J."/>
            <person name="Wakaguri H."/>
            <person name="Yokoyama N."/>
            <person name="Yamashita R."/>
            <person name="Suzuki Y."/>
            <person name="Xuan X."/>
            <person name="Igarashi I."/>
        </authorList>
    </citation>
    <scope>NUCLEOTIDE SEQUENCE</scope>
    <source>
        <strain evidence="12">Texas</strain>
    </source>
</reference>
<proteinExistence type="evidence at transcript level"/>
<dbReference type="EC" id="3.1.3.16" evidence="3"/>
<dbReference type="InterPro" id="IPR015655">
    <property type="entry name" value="PP2C"/>
</dbReference>
<protein>
    <recommendedName>
        <fullName evidence="3">protein-serine/threonine phosphatase</fullName>
        <ecNumber evidence="3">3.1.3.16</ecNumber>
    </recommendedName>
</protein>
<dbReference type="AlphaFoldDB" id="S6BG70"/>
<evidence type="ECO:0000256" key="6">
    <source>
        <dbReference type="ARBA" id="ARBA00022842"/>
    </source>
</evidence>
<sequence length="110" mass="12321">MPDVRICPLTDQDEFVVLACDGIWDCKSNQQVIDFVRSRLVDHEQNAEDYPDGKKPDDSTFLAKVCEELCDECLSSNPSESEGVGCDNMTVIVVQLSKDFVKKANHAPRK</sequence>
<keyword evidence="6" id="KW-0460">Magnesium</keyword>
<evidence type="ECO:0000256" key="7">
    <source>
        <dbReference type="ARBA" id="ARBA00022912"/>
    </source>
</evidence>